<comment type="caution">
    <text evidence="2">The sequence shown here is derived from an EMBL/GenBank/DDBJ whole genome shotgun (WGS) entry which is preliminary data.</text>
</comment>
<feature type="transmembrane region" description="Helical" evidence="1">
    <location>
        <begin position="74"/>
        <end position="94"/>
    </location>
</feature>
<dbReference type="Proteomes" id="UP001162131">
    <property type="component" value="Unassembled WGS sequence"/>
</dbReference>
<dbReference type="AlphaFoldDB" id="A0AAU9JU99"/>
<proteinExistence type="predicted"/>
<feature type="transmembrane region" description="Helical" evidence="1">
    <location>
        <begin position="106"/>
        <end position="137"/>
    </location>
</feature>
<reference evidence="2" key="1">
    <citation type="submission" date="2021-09" db="EMBL/GenBank/DDBJ databases">
        <authorList>
            <consortium name="AG Swart"/>
            <person name="Singh M."/>
            <person name="Singh A."/>
            <person name="Seah K."/>
            <person name="Emmerich C."/>
        </authorList>
    </citation>
    <scope>NUCLEOTIDE SEQUENCE</scope>
    <source>
        <strain evidence="2">ATCC30299</strain>
    </source>
</reference>
<protein>
    <submittedName>
        <fullName evidence="2">Uncharacterized protein</fullName>
    </submittedName>
</protein>
<evidence type="ECO:0000313" key="3">
    <source>
        <dbReference type="Proteomes" id="UP001162131"/>
    </source>
</evidence>
<feature type="transmembrane region" description="Helical" evidence="1">
    <location>
        <begin position="157"/>
        <end position="184"/>
    </location>
</feature>
<keyword evidence="1" id="KW-1133">Transmembrane helix</keyword>
<organism evidence="2 3">
    <name type="scientific">Blepharisma stoltei</name>
    <dbReference type="NCBI Taxonomy" id="1481888"/>
    <lineage>
        <taxon>Eukaryota</taxon>
        <taxon>Sar</taxon>
        <taxon>Alveolata</taxon>
        <taxon>Ciliophora</taxon>
        <taxon>Postciliodesmatophora</taxon>
        <taxon>Heterotrichea</taxon>
        <taxon>Heterotrichida</taxon>
        <taxon>Blepharismidae</taxon>
        <taxon>Blepharisma</taxon>
    </lineage>
</organism>
<keyword evidence="1" id="KW-0812">Transmembrane</keyword>
<name>A0AAU9JU99_9CILI</name>
<keyword evidence="1" id="KW-0472">Membrane</keyword>
<evidence type="ECO:0000313" key="2">
    <source>
        <dbReference type="EMBL" id="CAG9329308.1"/>
    </source>
</evidence>
<evidence type="ECO:0000256" key="1">
    <source>
        <dbReference type="SAM" id="Phobius"/>
    </source>
</evidence>
<sequence>MRNLLDSAINNLNMDSGHDEVLIQRSGSEFLNQKVIPCFYFDLVFSILKLCLSALCMVTYILSSYCGEMMSQLLLGSFITMAADALIFFNFVFFVKKPPNCIKHALSAYCAISYCIVTWFILCFQLAWGIVCVVIYIEYNSCDQDLNFTDSVALVVVIYFMANIFRLLCSCTLKVCACVSTFVATSKTDS</sequence>
<gene>
    <name evidence="2" type="ORF">BSTOLATCC_MIC48132</name>
</gene>
<accession>A0AAU9JU99</accession>
<keyword evidence="3" id="KW-1185">Reference proteome</keyword>
<feature type="transmembrane region" description="Helical" evidence="1">
    <location>
        <begin position="39"/>
        <end position="62"/>
    </location>
</feature>
<dbReference type="EMBL" id="CAJZBQ010000047">
    <property type="protein sequence ID" value="CAG9329308.1"/>
    <property type="molecule type" value="Genomic_DNA"/>
</dbReference>